<accession>A0A8I1GGD0</accession>
<organism evidence="2 3">
    <name type="scientific">Rhodomicrobium udaipurense</name>
    <dbReference type="NCBI Taxonomy" id="1202716"/>
    <lineage>
        <taxon>Bacteria</taxon>
        <taxon>Pseudomonadati</taxon>
        <taxon>Pseudomonadota</taxon>
        <taxon>Alphaproteobacteria</taxon>
        <taxon>Hyphomicrobiales</taxon>
        <taxon>Hyphomicrobiaceae</taxon>
        <taxon>Rhodomicrobium</taxon>
    </lineage>
</organism>
<dbReference type="AlphaFoldDB" id="A0A8I1GGD0"/>
<proteinExistence type="predicted"/>
<evidence type="ECO:0000313" key="3">
    <source>
        <dbReference type="Proteomes" id="UP000623250"/>
    </source>
</evidence>
<dbReference type="InterPro" id="IPR042095">
    <property type="entry name" value="SUMF_sf"/>
</dbReference>
<dbReference type="InterPro" id="IPR051043">
    <property type="entry name" value="Sulfatase_Mod_Factor_Kinase"/>
</dbReference>
<name>A0A8I1GGD0_9HYPH</name>
<sequence>MSAYRGFAYLPALTLALMLGISGVNITTRAAEVTAPDTVTIRAGTFTYRESAEYFRNGYAVDAPKVDRRGGAIEIMKYQVSAADYDKCAADSACTPRDPKAARGPKLPATGVSYDDAVVYAAWLSRKTGVEWRLPSDEELAYAAGSRYPDDALELPSDSRNPALRWLAEYEREAVRKATRNPSPQPFGTFGENENGLVDFGGNIWEWTTTCLRRINLDAVGNAVDQDASCGIYIATGKHRSPLSSFVREPKNGGCSVGAPPDNVGFRLVRDDRWYSPFLFAIRRLSL</sequence>
<dbReference type="Proteomes" id="UP000623250">
    <property type="component" value="Unassembled WGS sequence"/>
</dbReference>
<dbReference type="SUPFAM" id="SSF56436">
    <property type="entry name" value="C-type lectin-like"/>
    <property type="match status" value="1"/>
</dbReference>
<gene>
    <name evidence="2" type="ORF">JDN41_11775</name>
</gene>
<dbReference type="InterPro" id="IPR016187">
    <property type="entry name" value="CTDL_fold"/>
</dbReference>
<dbReference type="PANTHER" id="PTHR23150">
    <property type="entry name" value="SULFATASE MODIFYING FACTOR 1, 2"/>
    <property type="match status" value="1"/>
</dbReference>
<feature type="domain" description="Sulfatase-modifying factor enzyme-like" evidence="1">
    <location>
        <begin position="35"/>
        <end position="270"/>
    </location>
</feature>
<dbReference type="GO" id="GO:0120147">
    <property type="term" value="F:formylglycine-generating oxidase activity"/>
    <property type="evidence" value="ECO:0007669"/>
    <property type="project" value="TreeGrafter"/>
</dbReference>
<dbReference type="EMBL" id="JAEMUK010000078">
    <property type="protein sequence ID" value="MBJ7544223.1"/>
    <property type="molecule type" value="Genomic_DNA"/>
</dbReference>
<dbReference type="InterPro" id="IPR005532">
    <property type="entry name" value="SUMF_dom"/>
</dbReference>
<keyword evidence="3" id="KW-1185">Reference proteome</keyword>
<protein>
    <submittedName>
        <fullName evidence="2">SUMF1/EgtB/PvdO family nonheme iron enzyme</fullName>
    </submittedName>
</protein>
<dbReference type="Pfam" id="PF03781">
    <property type="entry name" value="FGE-sulfatase"/>
    <property type="match status" value="1"/>
</dbReference>
<dbReference type="PANTHER" id="PTHR23150:SF19">
    <property type="entry name" value="FORMYLGLYCINE-GENERATING ENZYME"/>
    <property type="match status" value="1"/>
</dbReference>
<reference evidence="2 3" key="1">
    <citation type="submission" date="2020-12" db="EMBL/GenBank/DDBJ databases">
        <title>Revised draft genomes of Rhodomicrobium vannielii ATCC 17100 and Rhodomicrobium udaipurense JA643.</title>
        <authorList>
            <person name="Conners E.M."/>
            <person name="Davenport E.J."/>
            <person name="Bose A."/>
        </authorList>
    </citation>
    <scope>NUCLEOTIDE SEQUENCE [LARGE SCALE GENOMIC DNA]</scope>
    <source>
        <strain evidence="2 3">JA643</strain>
    </source>
</reference>
<evidence type="ECO:0000259" key="1">
    <source>
        <dbReference type="Pfam" id="PF03781"/>
    </source>
</evidence>
<dbReference type="Gene3D" id="3.90.1580.10">
    <property type="entry name" value="paralog of FGE (formylglycine-generating enzyme)"/>
    <property type="match status" value="1"/>
</dbReference>
<dbReference type="RefSeq" id="WP_037233195.1">
    <property type="nucleotide sequence ID" value="NZ_JAEMUK010000078.1"/>
</dbReference>
<evidence type="ECO:0000313" key="2">
    <source>
        <dbReference type="EMBL" id="MBJ7544223.1"/>
    </source>
</evidence>
<comment type="caution">
    <text evidence="2">The sequence shown here is derived from an EMBL/GenBank/DDBJ whole genome shotgun (WGS) entry which is preliminary data.</text>
</comment>